<dbReference type="Proteomes" id="UP001219525">
    <property type="component" value="Unassembled WGS sequence"/>
</dbReference>
<dbReference type="EMBL" id="JARJCW010000041">
    <property type="protein sequence ID" value="KAJ7205978.1"/>
    <property type="molecule type" value="Genomic_DNA"/>
</dbReference>
<feature type="domain" description="Protein kinase" evidence="10">
    <location>
        <begin position="46"/>
        <end position="398"/>
    </location>
</feature>
<dbReference type="PANTHER" id="PTHR47634:SF9">
    <property type="entry name" value="PROTEIN KINASE DOMAIN-CONTAINING PROTEIN-RELATED"/>
    <property type="match status" value="1"/>
</dbReference>
<evidence type="ECO:0000256" key="9">
    <source>
        <dbReference type="PROSITE-ProRule" id="PRU10141"/>
    </source>
</evidence>
<keyword evidence="6 9" id="KW-0067">ATP-binding</keyword>
<dbReference type="SUPFAM" id="SSF56112">
    <property type="entry name" value="Protein kinase-like (PK-like)"/>
    <property type="match status" value="1"/>
</dbReference>
<evidence type="ECO:0000313" key="12">
    <source>
        <dbReference type="Proteomes" id="UP001219525"/>
    </source>
</evidence>
<reference evidence="11" key="1">
    <citation type="submission" date="2023-03" db="EMBL/GenBank/DDBJ databases">
        <title>Massive genome expansion in bonnet fungi (Mycena s.s.) driven by repeated elements and novel gene families across ecological guilds.</title>
        <authorList>
            <consortium name="Lawrence Berkeley National Laboratory"/>
            <person name="Harder C.B."/>
            <person name="Miyauchi S."/>
            <person name="Viragh M."/>
            <person name="Kuo A."/>
            <person name="Thoen E."/>
            <person name="Andreopoulos B."/>
            <person name="Lu D."/>
            <person name="Skrede I."/>
            <person name="Drula E."/>
            <person name="Henrissat B."/>
            <person name="Morin E."/>
            <person name="Kohler A."/>
            <person name="Barry K."/>
            <person name="LaButti K."/>
            <person name="Morin E."/>
            <person name="Salamov A."/>
            <person name="Lipzen A."/>
            <person name="Mereny Z."/>
            <person name="Hegedus B."/>
            <person name="Baldrian P."/>
            <person name="Stursova M."/>
            <person name="Weitz H."/>
            <person name="Taylor A."/>
            <person name="Grigoriev I.V."/>
            <person name="Nagy L.G."/>
            <person name="Martin F."/>
            <person name="Kauserud H."/>
        </authorList>
    </citation>
    <scope>NUCLEOTIDE SEQUENCE</scope>
    <source>
        <strain evidence="11">9144</strain>
    </source>
</reference>
<dbReference type="AlphaFoldDB" id="A0AAD6V9E7"/>
<dbReference type="InterPro" id="IPR017441">
    <property type="entry name" value="Protein_kinase_ATP_BS"/>
</dbReference>
<evidence type="ECO:0000256" key="8">
    <source>
        <dbReference type="ARBA" id="ARBA00048679"/>
    </source>
</evidence>
<sequence length="424" mass="46774">MPTLSIHPFLYADQDHVEEGSRYCPGGFCPIRLGELLGPDASSPRYRIFAKLGYGAYATVWLAHDQQENKSVALKIVEAASSANSREAAILERLRAPEAEGSHVVQLIDAFTHHSANGGHQVIVTEPVVPLRQFLQLPGVKVDMRDLLRQALDGLAHIHTRGIAHGDLHPSNLGIAIPELRDYNEMDIVLGSNRPEIYPLISLDPAHDPASFPPYLSEVIDIGEFLQHDAPDWIKRAPQLRILDLGNAYIIEESPRPRCNTPALYVAPEVAFPAAVHKDMNGPWECPADIWSLAATISEMAANAGLFWGCGIGSGLLVIMACHCAGAPEEWIQYFAALPFTTECADTLWAEHAKHMVERGPGISEEDAEALVRLLRRMLVIDPKKRPSALELLQDPYFLAPVAKERPSTDPYVALRIEQVEELK</sequence>
<evidence type="ECO:0000256" key="6">
    <source>
        <dbReference type="ARBA" id="ARBA00022840"/>
    </source>
</evidence>
<dbReference type="GO" id="GO:0005634">
    <property type="term" value="C:nucleus"/>
    <property type="evidence" value="ECO:0007669"/>
    <property type="project" value="TreeGrafter"/>
</dbReference>
<proteinExistence type="predicted"/>
<comment type="catalytic activity">
    <reaction evidence="8">
        <text>L-seryl-[protein] + ATP = O-phospho-L-seryl-[protein] + ADP + H(+)</text>
        <dbReference type="Rhea" id="RHEA:17989"/>
        <dbReference type="Rhea" id="RHEA-COMP:9863"/>
        <dbReference type="Rhea" id="RHEA-COMP:11604"/>
        <dbReference type="ChEBI" id="CHEBI:15378"/>
        <dbReference type="ChEBI" id="CHEBI:29999"/>
        <dbReference type="ChEBI" id="CHEBI:30616"/>
        <dbReference type="ChEBI" id="CHEBI:83421"/>
        <dbReference type="ChEBI" id="CHEBI:456216"/>
        <dbReference type="EC" id="2.7.11.1"/>
    </reaction>
</comment>
<dbReference type="InterPro" id="IPR000719">
    <property type="entry name" value="Prot_kinase_dom"/>
</dbReference>
<dbReference type="Gene3D" id="3.30.200.20">
    <property type="entry name" value="Phosphorylase Kinase, domain 1"/>
    <property type="match status" value="1"/>
</dbReference>
<dbReference type="SMART" id="SM00220">
    <property type="entry name" value="S_TKc"/>
    <property type="match status" value="1"/>
</dbReference>
<evidence type="ECO:0000256" key="1">
    <source>
        <dbReference type="ARBA" id="ARBA00012513"/>
    </source>
</evidence>
<dbReference type="Gene3D" id="1.10.510.10">
    <property type="entry name" value="Transferase(Phosphotransferase) domain 1"/>
    <property type="match status" value="1"/>
</dbReference>
<keyword evidence="4 9" id="KW-0547">Nucleotide-binding</keyword>
<protein>
    <recommendedName>
        <fullName evidence="1">non-specific serine/threonine protein kinase</fullName>
        <ecNumber evidence="1">2.7.11.1</ecNumber>
    </recommendedName>
</protein>
<dbReference type="InterPro" id="IPR011009">
    <property type="entry name" value="Kinase-like_dom_sf"/>
</dbReference>
<accession>A0AAD6V9E7</accession>
<dbReference type="GO" id="GO:0005524">
    <property type="term" value="F:ATP binding"/>
    <property type="evidence" value="ECO:0007669"/>
    <property type="project" value="UniProtKB-UniRule"/>
</dbReference>
<evidence type="ECO:0000313" key="11">
    <source>
        <dbReference type="EMBL" id="KAJ7205978.1"/>
    </source>
</evidence>
<keyword evidence="12" id="KW-1185">Reference proteome</keyword>
<keyword evidence="5 11" id="KW-0418">Kinase</keyword>
<dbReference type="GO" id="GO:0000245">
    <property type="term" value="P:spliceosomal complex assembly"/>
    <property type="evidence" value="ECO:0007669"/>
    <property type="project" value="TreeGrafter"/>
</dbReference>
<evidence type="ECO:0000256" key="4">
    <source>
        <dbReference type="ARBA" id="ARBA00022741"/>
    </source>
</evidence>
<dbReference type="EC" id="2.7.11.1" evidence="1"/>
<dbReference type="InterPro" id="IPR051334">
    <property type="entry name" value="SRPK"/>
</dbReference>
<organism evidence="11 12">
    <name type="scientific">Mycena pura</name>
    <dbReference type="NCBI Taxonomy" id="153505"/>
    <lineage>
        <taxon>Eukaryota</taxon>
        <taxon>Fungi</taxon>
        <taxon>Dikarya</taxon>
        <taxon>Basidiomycota</taxon>
        <taxon>Agaricomycotina</taxon>
        <taxon>Agaricomycetes</taxon>
        <taxon>Agaricomycetidae</taxon>
        <taxon>Agaricales</taxon>
        <taxon>Marasmiineae</taxon>
        <taxon>Mycenaceae</taxon>
        <taxon>Mycena</taxon>
    </lineage>
</organism>
<name>A0AAD6V9E7_9AGAR</name>
<dbReference type="PANTHER" id="PTHR47634">
    <property type="entry name" value="PROTEIN KINASE DOMAIN-CONTAINING PROTEIN-RELATED"/>
    <property type="match status" value="1"/>
</dbReference>
<keyword evidence="3" id="KW-0808">Transferase</keyword>
<dbReference type="PROSITE" id="PS50011">
    <property type="entry name" value="PROTEIN_KINASE_DOM"/>
    <property type="match status" value="1"/>
</dbReference>
<evidence type="ECO:0000256" key="3">
    <source>
        <dbReference type="ARBA" id="ARBA00022679"/>
    </source>
</evidence>
<dbReference type="GO" id="GO:0005737">
    <property type="term" value="C:cytoplasm"/>
    <property type="evidence" value="ECO:0007669"/>
    <property type="project" value="TreeGrafter"/>
</dbReference>
<gene>
    <name evidence="11" type="ORF">GGX14DRAFT_367573</name>
</gene>
<comment type="caution">
    <text evidence="11">The sequence shown here is derived from an EMBL/GenBank/DDBJ whole genome shotgun (WGS) entry which is preliminary data.</text>
</comment>
<feature type="binding site" evidence="9">
    <location>
        <position position="75"/>
    </location>
    <ligand>
        <name>ATP</name>
        <dbReference type="ChEBI" id="CHEBI:30616"/>
    </ligand>
</feature>
<dbReference type="Pfam" id="PF00069">
    <property type="entry name" value="Pkinase"/>
    <property type="match status" value="2"/>
</dbReference>
<evidence type="ECO:0000256" key="5">
    <source>
        <dbReference type="ARBA" id="ARBA00022777"/>
    </source>
</evidence>
<evidence type="ECO:0000256" key="7">
    <source>
        <dbReference type="ARBA" id="ARBA00047899"/>
    </source>
</evidence>
<comment type="catalytic activity">
    <reaction evidence="7">
        <text>L-threonyl-[protein] + ATP = O-phospho-L-threonyl-[protein] + ADP + H(+)</text>
        <dbReference type="Rhea" id="RHEA:46608"/>
        <dbReference type="Rhea" id="RHEA-COMP:11060"/>
        <dbReference type="Rhea" id="RHEA-COMP:11605"/>
        <dbReference type="ChEBI" id="CHEBI:15378"/>
        <dbReference type="ChEBI" id="CHEBI:30013"/>
        <dbReference type="ChEBI" id="CHEBI:30616"/>
        <dbReference type="ChEBI" id="CHEBI:61977"/>
        <dbReference type="ChEBI" id="CHEBI:456216"/>
        <dbReference type="EC" id="2.7.11.1"/>
    </reaction>
</comment>
<evidence type="ECO:0000256" key="2">
    <source>
        <dbReference type="ARBA" id="ARBA00022527"/>
    </source>
</evidence>
<dbReference type="GO" id="GO:0004674">
    <property type="term" value="F:protein serine/threonine kinase activity"/>
    <property type="evidence" value="ECO:0007669"/>
    <property type="project" value="UniProtKB-KW"/>
</dbReference>
<dbReference type="GO" id="GO:0050684">
    <property type="term" value="P:regulation of mRNA processing"/>
    <property type="evidence" value="ECO:0007669"/>
    <property type="project" value="TreeGrafter"/>
</dbReference>
<dbReference type="PROSITE" id="PS00107">
    <property type="entry name" value="PROTEIN_KINASE_ATP"/>
    <property type="match status" value="1"/>
</dbReference>
<evidence type="ECO:0000259" key="10">
    <source>
        <dbReference type="PROSITE" id="PS50011"/>
    </source>
</evidence>
<keyword evidence="2" id="KW-0723">Serine/threonine-protein kinase</keyword>